<dbReference type="AlphaFoldDB" id="A0A498ICM7"/>
<comment type="caution">
    <text evidence="4">The sequence shown here is derived from an EMBL/GenBank/DDBJ whole genome shotgun (WGS) entry which is preliminary data.</text>
</comment>
<organism evidence="4 5">
    <name type="scientific">Malus domestica</name>
    <name type="common">Apple</name>
    <name type="synonym">Pyrus malus</name>
    <dbReference type="NCBI Taxonomy" id="3750"/>
    <lineage>
        <taxon>Eukaryota</taxon>
        <taxon>Viridiplantae</taxon>
        <taxon>Streptophyta</taxon>
        <taxon>Embryophyta</taxon>
        <taxon>Tracheophyta</taxon>
        <taxon>Spermatophyta</taxon>
        <taxon>Magnoliopsida</taxon>
        <taxon>eudicotyledons</taxon>
        <taxon>Gunneridae</taxon>
        <taxon>Pentapetalae</taxon>
        <taxon>rosids</taxon>
        <taxon>fabids</taxon>
        <taxon>Rosales</taxon>
        <taxon>Rosaceae</taxon>
        <taxon>Amygdaloideae</taxon>
        <taxon>Maleae</taxon>
        <taxon>Malus</taxon>
    </lineage>
</organism>
<dbReference type="GO" id="GO:0016746">
    <property type="term" value="F:acyltransferase activity"/>
    <property type="evidence" value="ECO:0007669"/>
    <property type="project" value="UniProtKB-KW"/>
</dbReference>
<dbReference type="InterPro" id="IPR023213">
    <property type="entry name" value="CAT-like_dom_sf"/>
</dbReference>
<comment type="similarity">
    <text evidence="1">Belongs to the plant acyltransferase family.</text>
</comment>
<dbReference type="PANTHER" id="PTHR31623">
    <property type="entry name" value="F21J9.9"/>
    <property type="match status" value="1"/>
</dbReference>
<evidence type="ECO:0000313" key="4">
    <source>
        <dbReference type="EMBL" id="RXH79834.1"/>
    </source>
</evidence>
<keyword evidence="5" id="KW-1185">Reference proteome</keyword>
<dbReference type="Gene3D" id="3.30.559.10">
    <property type="entry name" value="Chloramphenicol acetyltransferase-like domain"/>
    <property type="match status" value="1"/>
</dbReference>
<reference evidence="4 5" key="1">
    <citation type="submission" date="2018-10" db="EMBL/GenBank/DDBJ databases">
        <title>A high-quality apple genome assembly.</title>
        <authorList>
            <person name="Hu J."/>
        </authorList>
    </citation>
    <scope>NUCLEOTIDE SEQUENCE [LARGE SCALE GENOMIC DNA]</scope>
    <source>
        <strain evidence="5">cv. HFTH1</strain>
        <tissue evidence="4">Young leaf</tissue>
    </source>
</reference>
<gene>
    <name evidence="4" type="ORF">DVH24_040981</name>
</gene>
<evidence type="ECO:0000256" key="3">
    <source>
        <dbReference type="ARBA" id="ARBA00023315"/>
    </source>
</evidence>
<protein>
    <submittedName>
        <fullName evidence="4">Uncharacterized protein</fullName>
    </submittedName>
</protein>
<name>A0A498ICM7_MALDO</name>
<proteinExistence type="inferred from homology"/>
<keyword evidence="2" id="KW-0808">Transferase</keyword>
<evidence type="ECO:0000313" key="5">
    <source>
        <dbReference type="Proteomes" id="UP000290289"/>
    </source>
</evidence>
<accession>A0A498ICM7</accession>
<evidence type="ECO:0000256" key="2">
    <source>
        <dbReference type="ARBA" id="ARBA00022679"/>
    </source>
</evidence>
<sequence>MPLACRETLSAFIWSRFVVATKDCTVNKLYRVVHAVNLRPRFSPPLPQHSCGNLFLPQVPTAMTSPLQTSNGGEEECDGVVIGEVRETLSKIDKEYVKELQRQGDKHLGLMKETADSFKRGDMATLLSFSSYCRFPLYENDFGWGRPAWVGSPALTYKNLVLFMDTKEGDGIEAYVSLEERVMAKFECDSELLSYVSPTGRVLPSCEN</sequence>
<evidence type="ECO:0000256" key="1">
    <source>
        <dbReference type="ARBA" id="ARBA00009861"/>
    </source>
</evidence>
<keyword evidence="3" id="KW-0012">Acyltransferase</keyword>
<dbReference type="EMBL" id="RDQH01000339">
    <property type="protein sequence ID" value="RXH79834.1"/>
    <property type="molecule type" value="Genomic_DNA"/>
</dbReference>
<dbReference type="PANTHER" id="PTHR31623:SF46">
    <property type="entry name" value="VINORINE SYNTHASE-LIKE"/>
    <property type="match status" value="1"/>
</dbReference>
<dbReference type="Pfam" id="PF02458">
    <property type="entry name" value="Transferase"/>
    <property type="match status" value="1"/>
</dbReference>
<dbReference type="Proteomes" id="UP000290289">
    <property type="component" value="Chromosome 13"/>
</dbReference>